<keyword evidence="3" id="KW-0663">Pyridoxal phosphate</keyword>
<dbReference type="InterPro" id="IPR043132">
    <property type="entry name" value="BCAT-like_C"/>
</dbReference>
<dbReference type="PANTHER" id="PTHR42743:SF22">
    <property type="entry name" value="D-AMINO-ACID TRANSAMINASE, CHLOROPLASTIC"/>
    <property type="match status" value="1"/>
</dbReference>
<comment type="cofactor">
    <cofactor evidence="1">
        <name>pyridoxal 5'-phosphate</name>
        <dbReference type="ChEBI" id="CHEBI:597326"/>
    </cofactor>
</comment>
<dbReference type="FunFam" id="3.20.10.10:FF:000002">
    <property type="entry name" value="D-alanine aminotransferase"/>
    <property type="match status" value="1"/>
</dbReference>
<dbReference type="RefSeq" id="XP_002505397.1">
    <property type="nucleotide sequence ID" value="XM_002505351.1"/>
</dbReference>
<dbReference type="OrthoDB" id="25921at2759"/>
<protein>
    <submittedName>
        <fullName evidence="4">Uncharacterized protein</fullName>
    </submittedName>
</protein>
<dbReference type="OMA" id="ATMADYS"/>
<sequence>MVVPFDDHMVHRGHGVFDTAHVCDGRCHLLDRHLARFERSMRSAKLKPPAGQSLASMRATILATIAASGLRDAQVRYYAGAGPGGFALSHDECVDATFYVTVVAGRAAPDPNVGVSVVTSDVPIKPPAFATVKSVNYLPNAMVVADAHERGADYGVWMTERGLVGEGPSMNLAIVEDGVLVTPPTDDVLAGCTVRRAMELIARGALAHLGVRDARHEDITLERAKSADEAVLIGSVIWCQPIVRWDGEEVGTGRARGCAGPCALALHEALLADFRDDESELVDVPYA</sequence>
<name>C1EFT7_MICCC</name>
<dbReference type="SUPFAM" id="SSF56752">
    <property type="entry name" value="D-aminoacid aminotransferase-like PLP-dependent enzymes"/>
    <property type="match status" value="1"/>
</dbReference>
<comment type="similarity">
    <text evidence="2">Belongs to the class-IV pyridoxal-phosphate-dependent aminotransferase family.</text>
</comment>
<dbReference type="STRING" id="296587.C1EFT7"/>
<dbReference type="InterPro" id="IPR036038">
    <property type="entry name" value="Aminotransferase-like"/>
</dbReference>
<dbReference type="Proteomes" id="UP000002009">
    <property type="component" value="Chromosome 13"/>
</dbReference>
<evidence type="ECO:0000256" key="1">
    <source>
        <dbReference type="ARBA" id="ARBA00001933"/>
    </source>
</evidence>
<reference evidence="4 5" key="1">
    <citation type="journal article" date="2009" name="Science">
        <title>Green evolution and dynamic adaptations revealed by genomes of the marine picoeukaryotes Micromonas.</title>
        <authorList>
            <person name="Worden A.Z."/>
            <person name="Lee J.H."/>
            <person name="Mock T."/>
            <person name="Rouze P."/>
            <person name="Simmons M.P."/>
            <person name="Aerts A.L."/>
            <person name="Allen A.E."/>
            <person name="Cuvelier M.L."/>
            <person name="Derelle E."/>
            <person name="Everett M.V."/>
            <person name="Foulon E."/>
            <person name="Grimwood J."/>
            <person name="Gundlach H."/>
            <person name="Henrissat B."/>
            <person name="Napoli C."/>
            <person name="McDonald S.M."/>
            <person name="Parker M.S."/>
            <person name="Rombauts S."/>
            <person name="Salamov A."/>
            <person name="Von Dassow P."/>
            <person name="Badger J.H."/>
            <person name="Coutinho P.M."/>
            <person name="Demir E."/>
            <person name="Dubchak I."/>
            <person name="Gentemann C."/>
            <person name="Eikrem W."/>
            <person name="Gready J.E."/>
            <person name="John U."/>
            <person name="Lanier W."/>
            <person name="Lindquist E.A."/>
            <person name="Lucas S."/>
            <person name="Mayer K.F."/>
            <person name="Moreau H."/>
            <person name="Not F."/>
            <person name="Otillar R."/>
            <person name="Panaud O."/>
            <person name="Pangilinan J."/>
            <person name="Paulsen I."/>
            <person name="Piegu B."/>
            <person name="Poliakov A."/>
            <person name="Robbens S."/>
            <person name="Schmutz J."/>
            <person name="Toulza E."/>
            <person name="Wyss T."/>
            <person name="Zelensky A."/>
            <person name="Zhou K."/>
            <person name="Armbrust E.V."/>
            <person name="Bhattacharya D."/>
            <person name="Goodenough U.W."/>
            <person name="Van de Peer Y."/>
            <person name="Grigoriev I.V."/>
        </authorList>
    </citation>
    <scope>NUCLEOTIDE SEQUENCE [LARGE SCALE GENOMIC DNA]</scope>
    <source>
        <strain evidence="5">RCC299 / NOUM17</strain>
    </source>
</reference>
<dbReference type="GO" id="GO:0008652">
    <property type="term" value="P:amino acid biosynthetic process"/>
    <property type="evidence" value="ECO:0007669"/>
    <property type="project" value="UniProtKB-ARBA"/>
</dbReference>
<evidence type="ECO:0000256" key="3">
    <source>
        <dbReference type="ARBA" id="ARBA00022898"/>
    </source>
</evidence>
<dbReference type="PANTHER" id="PTHR42743">
    <property type="entry name" value="AMINO-ACID AMINOTRANSFERASE"/>
    <property type="match status" value="1"/>
</dbReference>
<accession>C1EFT7</accession>
<dbReference type="Gene3D" id="3.20.10.10">
    <property type="entry name" value="D-amino Acid Aminotransferase, subunit A, domain 2"/>
    <property type="match status" value="1"/>
</dbReference>
<evidence type="ECO:0000313" key="5">
    <source>
        <dbReference type="Proteomes" id="UP000002009"/>
    </source>
</evidence>
<dbReference type="Gene3D" id="3.30.470.10">
    <property type="match status" value="1"/>
</dbReference>
<dbReference type="EMBL" id="CP001331">
    <property type="protein sequence ID" value="ACO66655.1"/>
    <property type="molecule type" value="Genomic_DNA"/>
</dbReference>
<dbReference type="GO" id="GO:0003824">
    <property type="term" value="F:catalytic activity"/>
    <property type="evidence" value="ECO:0007669"/>
    <property type="project" value="InterPro"/>
</dbReference>
<keyword evidence="5" id="KW-1185">Reference proteome</keyword>
<dbReference type="InParanoid" id="C1EFT7"/>
<dbReference type="InterPro" id="IPR050571">
    <property type="entry name" value="Class-IV_PLP-Dep_Aminotrnsfr"/>
</dbReference>
<dbReference type="GeneID" id="8248580"/>
<dbReference type="AlphaFoldDB" id="C1EFT7"/>
<dbReference type="KEGG" id="mis:MICPUN_87938"/>
<dbReference type="eggNOG" id="KOG0975">
    <property type="taxonomic scope" value="Eukaryota"/>
</dbReference>
<dbReference type="GO" id="GO:0046394">
    <property type="term" value="P:carboxylic acid biosynthetic process"/>
    <property type="evidence" value="ECO:0007669"/>
    <property type="project" value="UniProtKB-ARBA"/>
</dbReference>
<evidence type="ECO:0000313" key="4">
    <source>
        <dbReference type="EMBL" id="ACO66655.1"/>
    </source>
</evidence>
<organism evidence="4 5">
    <name type="scientific">Micromonas commoda (strain RCC299 / NOUM17 / CCMP2709)</name>
    <name type="common">Picoplanktonic green alga</name>
    <dbReference type="NCBI Taxonomy" id="296587"/>
    <lineage>
        <taxon>Eukaryota</taxon>
        <taxon>Viridiplantae</taxon>
        <taxon>Chlorophyta</taxon>
        <taxon>Mamiellophyceae</taxon>
        <taxon>Mamiellales</taxon>
        <taxon>Mamiellaceae</taxon>
        <taxon>Micromonas</taxon>
    </lineage>
</organism>
<dbReference type="InterPro" id="IPR001544">
    <property type="entry name" value="Aminotrans_IV"/>
</dbReference>
<evidence type="ECO:0000256" key="2">
    <source>
        <dbReference type="ARBA" id="ARBA00009320"/>
    </source>
</evidence>
<proteinExistence type="inferred from homology"/>
<dbReference type="FunCoup" id="C1EFT7">
    <property type="interactions" value="633"/>
</dbReference>
<dbReference type="InterPro" id="IPR043131">
    <property type="entry name" value="BCAT-like_N"/>
</dbReference>
<gene>
    <name evidence="4" type="ORF">MICPUN_87938</name>
</gene>
<dbReference type="Pfam" id="PF01063">
    <property type="entry name" value="Aminotran_4"/>
    <property type="match status" value="1"/>
</dbReference>